<dbReference type="Proteomes" id="UP001229244">
    <property type="component" value="Unassembled WGS sequence"/>
</dbReference>
<dbReference type="RefSeq" id="WP_306887754.1">
    <property type="nucleotide sequence ID" value="NZ_JAUSUL010000009.1"/>
</dbReference>
<protein>
    <submittedName>
        <fullName evidence="2">Phage protein (TIGR02218 family)</fullName>
    </submittedName>
</protein>
<organism evidence="2 3">
    <name type="scientific">Amorphus orientalis</name>
    <dbReference type="NCBI Taxonomy" id="649198"/>
    <lineage>
        <taxon>Bacteria</taxon>
        <taxon>Pseudomonadati</taxon>
        <taxon>Pseudomonadota</taxon>
        <taxon>Alphaproteobacteria</taxon>
        <taxon>Hyphomicrobiales</taxon>
        <taxon>Amorphaceae</taxon>
        <taxon>Amorphus</taxon>
    </lineage>
</organism>
<evidence type="ECO:0000259" key="1">
    <source>
        <dbReference type="Pfam" id="PF09356"/>
    </source>
</evidence>
<gene>
    <name evidence="2" type="ORF">J2S73_004314</name>
</gene>
<dbReference type="AlphaFoldDB" id="A0AAE3VTB1"/>
<dbReference type="NCBIfam" id="TIGR02218">
    <property type="entry name" value="phg_TIGR02218"/>
    <property type="match status" value="1"/>
</dbReference>
<accession>A0AAE3VTB1</accession>
<dbReference type="Pfam" id="PF09931">
    <property type="entry name" value="Phage_phiJL001_Gp84_N"/>
    <property type="match status" value="1"/>
</dbReference>
<name>A0AAE3VTB1_9HYPH</name>
<sequence length="293" mass="30361">MKTLPTGLADHLASGATTLCRCWRLTRADGMVLGFTDHDRDIEFDGVVHSASGGLSTSADVAASGLAVGGFEIDGALSDARLAADDLAAGAYDGATVELWLVNWAEIGERVKLRRGTIGEVTVSDGAFRAEVRGPAADLDAVRGRLFQPRCDADLGDGRCGVDLDAGAYRLEGTVEAAEGRSVVSVTGLGGYADGWFSRGRLLVTSGTNAGRASEIKAHSKASGRVDLWQPMPEAIRIGDGVVLTAGCDKRFATCAEKFANALNFRGFPHMPGNDVALASVSSDGDNDGGTLA</sequence>
<dbReference type="InterPro" id="IPR011928">
    <property type="entry name" value="Phage_phiJL001_Gp84"/>
</dbReference>
<evidence type="ECO:0000313" key="2">
    <source>
        <dbReference type="EMBL" id="MDQ0317827.1"/>
    </source>
</evidence>
<keyword evidence="3" id="KW-1185">Reference proteome</keyword>
<dbReference type="EMBL" id="JAUSUL010000009">
    <property type="protein sequence ID" value="MDQ0317827.1"/>
    <property type="molecule type" value="Genomic_DNA"/>
</dbReference>
<evidence type="ECO:0000313" key="3">
    <source>
        <dbReference type="Proteomes" id="UP001229244"/>
    </source>
</evidence>
<feature type="domain" description="Bacteriophage phiJL001 Gp84 C-terminal" evidence="1">
    <location>
        <begin position="195"/>
        <end position="275"/>
    </location>
</feature>
<dbReference type="InterPro" id="IPR018964">
    <property type="entry name" value="Phage_phiJL001_Gp84_C"/>
</dbReference>
<proteinExistence type="predicted"/>
<dbReference type="Pfam" id="PF09356">
    <property type="entry name" value="Phage_BR0599"/>
    <property type="match status" value="1"/>
</dbReference>
<reference evidence="2" key="1">
    <citation type="submission" date="2023-07" db="EMBL/GenBank/DDBJ databases">
        <title>Genomic Encyclopedia of Type Strains, Phase IV (KMG-IV): sequencing the most valuable type-strain genomes for metagenomic binning, comparative biology and taxonomic classification.</title>
        <authorList>
            <person name="Goeker M."/>
        </authorList>
    </citation>
    <scope>NUCLEOTIDE SEQUENCE</scope>
    <source>
        <strain evidence="2">DSM 21202</strain>
    </source>
</reference>
<comment type="caution">
    <text evidence="2">The sequence shown here is derived from an EMBL/GenBank/DDBJ whole genome shotgun (WGS) entry which is preliminary data.</text>
</comment>